<dbReference type="EMBL" id="LT598469">
    <property type="protein sequence ID" value="SCV00181.1"/>
    <property type="molecule type" value="Genomic_DNA"/>
</dbReference>
<organism evidence="2 3">
    <name type="scientific">Lachancea mirantina</name>
    <dbReference type="NCBI Taxonomy" id="1230905"/>
    <lineage>
        <taxon>Eukaryota</taxon>
        <taxon>Fungi</taxon>
        <taxon>Dikarya</taxon>
        <taxon>Ascomycota</taxon>
        <taxon>Saccharomycotina</taxon>
        <taxon>Saccharomycetes</taxon>
        <taxon>Saccharomycetales</taxon>
        <taxon>Saccharomycetaceae</taxon>
        <taxon>Lachancea</taxon>
    </lineage>
</organism>
<name>A0A1G4K8B2_9SACH</name>
<reference evidence="2 3" key="1">
    <citation type="submission" date="2016-03" db="EMBL/GenBank/DDBJ databases">
        <authorList>
            <person name="Devillers H."/>
        </authorList>
    </citation>
    <scope>NUCLEOTIDE SEQUENCE [LARGE SCALE GENOMIC DNA]</scope>
    <source>
        <strain evidence="2">CBS 11717</strain>
    </source>
</reference>
<evidence type="ECO:0000256" key="1">
    <source>
        <dbReference type="SAM" id="MobiDB-lite"/>
    </source>
</evidence>
<dbReference type="OrthoDB" id="4034278at2759"/>
<protein>
    <submittedName>
        <fullName evidence="2">LAMI_0G03378g1_1</fullName>
    </submittedName>
</protein>
<keyword evidence="3" id="KW-1185">Reference proteome</keyword>
<feature type="region of interest" description="Disordered" evidence="1">
    <location>
        <begin position="31"/>
        <end position="62"/>
    </location>
</feature>
<evidence type="ECO:0000313" key="3">
    <source>
        <dbReference type="Proteomes" id="UP000191024"/>
    </source>
</evidence>
<dbReference type="Proteomes" id="UP000191024">
    <property type="component" value="Chromosome G"/>
</dbReference>
<sequence>MICLLEANDFHANSALKRGFQCFQDCLPTNKRSKHESKEERPQPLPEPQAVPHAVPMDHESHSVQSTVDSIASCAASVPYFEIEDYIREGYGSTLINDGYNSRHSLNDIAPVNYSLYDADAEELDEDIEMEMDVDVVPATDRAFCM</sequence>
<dbReference type="AlphaFoldDB" id="A0A1G4K8B2"/>
<proteinExistence type="predicted"/>
<evidence type="ECO:0000313" key="2">
    <source>
        <dbReference type="EMBL" id="SCV00181.1"/>
    </source>
</evidence>
<gene>
    <name evidence="2" type="ORF">LAMI_0G03378G</name>
</gene>
<accession>A0A1G4K8B2</accession>